<keyword evidence="3" id="KW-1185">Reference proteome</keyword>
<dbReference type="Pfam" id="PF14661">
    <property type="entry name" value="HAUS6_N"/>
    <property type="match status" value="1"/>
</dbReference>
<feature type="non-terminal residue" evidence="2">
    <location>
        <position position="1"/>
    </location>
</feature>
<dbReference type="Proteomes" id="UP000550309">
    <property type="component" value="Unassembled WGS sequence"/>
</dbReference>
<dbReference type="InterPro" id="IPR028163">
    <property type="entry name" value="HAUS_6_N"/>
</dbReference>
<proteinExistence type="predicted"/>
<comment type="caution">
    <text evidence="2">The sequence shown here is derived from an EMBL/GenBank/DDBJ whole genome shotgun (WGS) entry which is preliminary data.</text>
</comment>
<accession>A0A7K6AC22</accession>
<organism evidence="2 3">
    <name type="scientific">Onychorhynchus coronatus</name>
    <name type="common">Royal flycatcher</name>
    <dbReference type="NCBI Taxonomy" id="360224"/>
    <lineage>
        <taxon>Eukaryota</taxon>
        <taxon>Metazoa</taxon>
        <taxon>Chordata</taxon>
        <taxon>Craniata</taxon>
        <taxon>Vertebrata</taxon>
        <taxon>Euteleostomi</taxon>
        <taxon>Archelosauria</taxon>
        <taxon>Archosauria</taxon>
        <taxon>Dinosauria</taxon>
        <taxon>Saurischia</taxon>
        <taxon>Theropoda</taxon>
        <taxon>Coelurosauria</taxon>
        <taxon>Aves</taxon>
        <taxon>Neognathae</taxon>
        <taxon>Neoaves</taxon>
        <taxon>Telluraves</taxon>
        <taxon>Australaves</taxon>
        <taxon>Passeriformes</taxon>
        <taxon>Tyrannidae</taxon>
        <taxon>Onychorhynchus</taxon>
    </lineage>
</organism>
<dbReference type="EMBL" id="VZRK01000584">
    <property type="protein sequence ID" value="NWU86959.1"/>
    <property type="molecule type" value="Genomic_DNA"/>
</dbReference>
<dbReference type="OrthoDB" id="5575722at2759"/>
<evidence type="ECO:0000259" key="1">
    <source>
        <dbReference type="Pfam" id="PF14661"/>
    </source>
</evidence>
<name>A0A7K6AC22_ONYCO</name>
<dbReference type="AlphaFoldDB" id="A0A7K6AC22"/>
<evidence type="ECO:0000313" key="2">
    <source>
        <dbReference type="EMBL" id="NWU86959.1"/>
    </source>
</evidence>
<gene>
    <name evidence="2" type="primary">Haus6_0</name>
    <name evidence="2" type="ORF">ONYCOR_R15929</name>
</gene>
<feature type="domain" description="HAUS augmin-like complex subunit 6 N-terminal" evidence="1">
    <location>
        <begin position="1"/>
        <end position="75"/>
    </location>
</feature>
<reference evidence="2 3" key="1">
    <citation type="submission" date="2019-09" db="EMBL/GenBank/DDBJ databases">
        <title>Bird 10,000 Genomes (B10K) Project - Family phase.</title>
        <authorList>
            <person name="Zhang G."/>
        </authorList>
    </citation>
    <scope>NUCLEOTIDE SEQUENCE [LARGE SCALE GENOMIC DNA]</scope>
    <source>
        <strain evidence="2">B10K-DU-028-75</strain>
        <tissue evidence="2">Mixed tissue sample</tissue>
    </source>
</reference>
<evidence type="ECO:0000313" key="3">
    <source>
        <dbReference type="Proteomes" id="UP000550309"/>
    </source>
</evidence>
<sequence>GAKFVHTVYQFARYVMIQDMKKFSVGTYIPSTEAVMLRPENMYIAKARHRVGYNKLLQIIQKEDIVIQEYGKKAR</sequence>
<feature type="non-terminal residue" evidence="2">
    <location>
        <position position="75"/>
    </location>
</feature>
<protein>
    <submittedName>
        <fullName evidence="2">HAUS6 protein</fullName>
    </submittedName>
</protein>